<protein>
    <recommendedName>
        <fullName evidence="4">Acid stress chaperone HdeA</fullName>
    </recommendedName>
</protein>
<dbReference type="AlphaFoldDB" id="A0A4Q9VTJ9"/>
<keyword evidence="1" id="KW-0732">Signal</keyword>
<evidence type="ECO:0000256" key="1">
    <source>
        <dbReference type="SAM" id="SignalP"/>
    </source>
</evidence>
<organism evidence="2 3">
    <name type="scientific">Siculibacillus lacustris</name>
    <dbReference type="NCBI Taxonomy" id="1549641"/>
    <lineage>
        <taxon>Bacteria</taxon>
        <taxon>Pseudomonadati</taxon>
        <taxon>Pseudomonadota</taxon>
        <taxon>Alphaproteobacteria</taxon>
        <taxon>Hyphomicrobiales</taxon>
        <taxon>Ancalomicrobiaceae</taxon>
        <taxon>Siculibacillus</taxon>
    </lineage>
</organism>
<comment type="caution">
    <text evidence="2">The sequence shown here is derived from an EMBL/GenBank/DDBJ whole genome shotgun (WGS) entry which is preliminary data.</text>
</comment>
<dbReference type="Proteomes" id="UP000292781">
    <property type="component" value="Unassembled WGS sequence"/>
</dbReference>
<name>A0A4Q9VTJ9_9HYPH</name>
<proteinExistence type="predicted"/>
<evidence type="ECO:0000313" key="2">
    <source>
        <dbReference type="EMBL" id="TBW38420.1"/>
    </source>
</evidence>
<dbReference type="RefSeq" id="WP_131308574.1">
    <property type="nucleotide sequence ID" value="NZ_SJFN01000011.1"/>
</dbReference>
<gene>
    <name evidence="2" type="ORF">EYW49_09110</name>
</gene>
<reference evidence="2 3" key="1">
    <citation type="submission" date="2019-02" db="EMBL/GenBank/DDBJ databases">
        <title>Siculibacillus lacustris gen. nov., sp. nov., a new rosette-forming bacterium isolated from a freshwater crater lake (Lake St. Ana, Romania).</title>
        <authorList>
            <person name="Felfoldi T."/>
            <person name="Marton Z."/>
            <person name="Szabo A."/>
            <person name="Mentes A."/>
            <person name="Boka K."/>
            <person name="Marialigeti K."/>
            <person name="Mathe I."/>
            <person name="Koncz M."/>
            <person name="Schumann P."/>
            <person name="Toth E."/>
        </authorList>
    </citation>
    <scope>NUCLEOTIDE SEQUENCE [LARGE SCALE GENOMIC DNA]</scope>
    <source>
        <strain evidence="2 3">SA-279</strain>
    </source>
</reference>
<dbReference type="EMBL" id="SJFN01000011">
    <property type="protein sequence ID" value="TBW38420.1"/>
    <property type="molecule type" value="Genomic_DNA"/>
</dbReference>
<keyword evidence="3" id="KW-1185">Reference proteome</keyword>
<feature type="chain" id="PRO_5020429671" description="Acid stress chaperone HdeA" evidence="1">
    <location>
        <begin position="21"/>
        <end position="84"/>
    </location>
</feature>
<evidence type="ECO:0008006" key="4">
    <source>
        <dbReference type="Google" id="ProtNLM"/>
    </source>
</evidence>
<accession>A0A4Q9VTJ9</accession>
<feature type="signal peptide" evidence="1">
    <location>
        <begin position="1"/>
        <end position="20"/>
    </location>
</feature>
<sequence>MRMPVLFVALTFLGLAPVSAQVTDPEMTCAAYLDMVAKAGPTPKTGDAATDKMAADMDGKMKAYCTANPKAKASEAAEKAMMGG</sequence>
<evidence type="ECO:0000313" key="3">
    <source>
        <dbReference type="Proteomes" id="UP000292781"/>
    </source>
</evidence>